<comment type="caution">
    <text evidence="1">The sequence shown here is derived from an EMBL/GenBank/DDBJ whole genome shotgun (WGS) entry which is preliminary data.</text>
</comment>
<gene>
    <name evidence="1" type="ORF">FHETE_9340</name>
</gene>
<dbReference type="EMBL" id="JAAGWQ010000214">
    <property type="protein sequence ID" value="KAF5659556.1"/>
    <property type="molecule type" value="Genomic_DNA"/>
</dbReference>
<protein>
    <submittedName>
        <fullName evidence="1">Uncharacterized protein</fullName>
    </submittedName>
</protein>
<proteinExistence type="predicted"/>
<dbReference type="AlphaFoldDB" id="A0A8H5SYQ6"/>
<organism evidence="1 2">
    <name type="scientific">Fusarium heterosporum</name>
    <dbReference type="NCBI Taxonomy" id="42747"/>
    <lineage>
        <taxon>Eukaryota</taxon>
        <taxon>Fungi</taxon>
        <taxon>Dikarya</taxon>
        <taxon>Ascomycota</taxon>
        <taxon>Pezizomycotina</taxon>
        <taxon>Sordariomycetes</taxon>
        <taxon>Hypocreomycetidae</taxon>
        <taxon>Hypocreales</taxon>
        <taxon>Nectriaceae</taxon>
        <taxon>Fusarium</taxon>
        <taxon>Fusarium heterosporum species complex</taxon>
    </lineage>
</organism>
<evidence type="ECO:0000313" key="2">
    <source>
        <dbReference type="Proteomes" id="UP000567885"/>
    </source>
</evidence>
<evidence type="ECO:0000313" key="1">
    <source>
        <dbReference type="EMBL" id="KAF5659556.1"/>
    </source>
</evidence>
<dbReference type="Proteomes" id="UP000567885">
    <property type="component" value="Unassembled WGS sequence"/>
</dbReference>
<keyword evidence="2" id="KW-1185">Reference proteome</keyword>
<name>A0A8H5SYQ6_FUSHE</name>
<reference evidence="1 2" key="1">
    <citation type="submission" date="2020-05" db="EMBL/GenBank/DDBJ databases">
        <title>Identification and distribution of gene clusters putatively required for synthesis of sphingolipid metabolism inhibitors in phylogenetically diverse species of the filamentous fungus Fusarium.</title>
        <authorList>
            <person name="Kim H.-S."/>
            <person name="Busman M."/>
            <person name="Brown D.W."/>
            <person name="Divon H."/>
            <person name="Uhlig S."/>
            <person name="Proctor R.H."/>
        </authorList>
    </citation>
    <scope>NUCLEOTIDE SEQUENCE [LARGE SCALE GENOMIC DNA]</scope>
    <source>
        <strain evidence="1 2">NRRL 20693</strain>
    </source>
</reference>
<sequence>MSEPARLPYLSPETSVRIIAESKETQCCLINLLSDRDEDGALARGFLEVLQMHHQCVYGTVRAYDEPLIPFNQADELSVELERWNLANRFVVNIGLADDFFDEILRIDSLVCNNNRPFPSKKVVGLIHGREYSLSLIDKKDCLWDELEEHEMTYERRTETCDAVSWNSFYIIDATLYLEWSLVTNLEVLCLDLTGRYNQDRPENIKARHIQTGQYLNLKALILNGVSRQARLLEKKHREAWLSALEGDELDEEFSWYQSQPKSWIPCMITLLKECSRPGGQIHFVDQVEGYEAFQSTSYKLHDLLELFLYE</sequence>
<dbReference type="OrthoDB" id="5104994at2759"/>
<accession>A0A8H5SYQ6</accession>